<gene>
    <name evidence="2" type="ORF">BCR43DRAFT_151958</name>
</gene>
<dbReference type="EMBL" id="MCGN01000002">
    <property type="protein sequence ID" value="ORZ00747.1"/>
    <property type="molecule type" value="Genomic_DNA"/>
</dbReference>
<sequence>MREPFFLLSLFLRTWCSALHTWLFYSCTAGSTQPFPLFNKMDQDPSYPLSLLPCELQVEIFRNNTRTLTVAMQVNRAWQGQLEPLHETFTELNIDLSDRRLQDRFGEAVVAFFHRALTSISIKAMDVPWWLYNATNASIHRTRVTHLDITSWHRRDDLRRDLIFRRVLPDDFVFAVFQNLTSLYMETDRLKGYLKSMVHETDQALFQKHGVLPVFISAYLLANLIELTENIIYQS</sequence>
<reference evidence="2 3" key="1">
    <citation type="submission" date="2016-07" db="EMBL/GenBank/DDBJ databases">
        <title>Pervasive Adenine N6-methylation of Active Genes in Fungi.</title>
        <authorList>
            <consortium name="DOE Joint Genome Institute"/>
            <person name="Mondo S.J."/>
            <person name="Dannebaum R.O."/>
            <person name="Kuo R.C."/>
            <person name="Labutti K."/>
            <person name="Haridas S."/>
            <person name="Kuo A."/>
            <person name="Salamov A."/>
            <person name="Ahrendt S.R."/>
            <person name="Lipzen A."/>
            <person name="Sullivan W."/>
            <person name="Andreopoulos W.B."/>
            <person name="Clum A."/>
            <person name="Lindquist E."/>
            <person name="Daum C."/>
            <person name="Ramamoorthy G.K."/>
            <person name="Gryganskyi A."/>
            <person name="Culley D."/>
            <person name="Magnuson J.K."/>
            <person name="James T.Y."/>
            <person name="O'Malley M.A."/>
            <person name="Stajich J.E."/>
            <person name="Spatafora J.W."/>
            <person name="Visel A."/>
            <person name="Grigoriev I.V."/>
        </authorList>
    </citation>
    <scope>NUCLEOTIDE SEQUENCE [LARGE SCALE GENOMIC DNA]</scope>
    <source>
        <strain evidence="2 3">NRRL 2496</strain>
    </source>
</reference>
<accession>A0A1X2HN14</accession>
<proteinExistence type="predicted"/>
<evidence type="ECO:0008006" key="4">
    <source>
        <dbReference type="Google" id="ProtNLM"/>
    </source>
</evidence>
<name>A0A1X2HN14_SYNRA</name>
<protein>
    <recommendedName>
        <fullName evidence="4">F-box domain-containing protein</fullName>
    </recommendedName>
</protein>
<feature type="signal peptide" evidence="1">
    <location>
        <begin position="1"/>
        <end position="18"/>
    </location>
</feature>
<dbReference type="PROSITE" id="PS51257">
    <property type="entry name" value="PROKAR_LIPOPROTEIN"/>
    <property type="match status" value="1"/>
</dbReference>
<feature type="chain" id="PRO_5012597710" description="F-box domain-containing protein" evidence="1">
    <location>
        <begin position="19"/>
        <end position="235"/>
    </location>
</feature>
<evidence type="ECO:0000256" key="1">
    <source>
        <dbReference type="SAM" id="SignalP"/>
    </source>
</evidence>
<organism evidence="2 3">
    <name type="scientific">Syncephalastrum racemosum</name>
    <name type="common">Filamentous fungus</name>
    <dbReference type="NCBI Taxonomy" id="13706"/>
    <lineage>
        <taxon>Eukaryota</taxon>
        <taxon>Fungi</taxon>
        <taxon>Fungi incertae sedis</taxon>
        <taxon>Mucoromycota</taxon>
        <taxon>Mucoromycotina</taxon>
        <taxon>Mucoromycetes</taxon>
        <taxon>Mucorales</taxon>
        <taxon>Syncephalastraceae</taxon>
        <taxon>Syncephalastrum</taxon>
    </lineage>
</organism>
<evidence type="ECO:0000313" key="2">
    <source>
        <dbReference type="EMBL" id="ORZ00747.1"/>
    </source>
</evidence>
<dbReference type="AlphaFoldDB" id="A0A1X2HN14"/>
<keyword evidence="3" id="KW-1185">Reference proteome</keyword>
<dbReference type="InParanoid" id="A0A1X2HN14"/>
<comment type="caution">
    <text evidence="2">The sequence shown here is derived from an EMBL/GenBank/DDBJ whole genome shotgun (WGS) entry which is preliminary data.</text>
</comment>
<dbReference type="Proteomes" id="UP000242180">
    <property type="component" value="Unassembled WGS sequence"/>
</dbReference>
<keyword evidence="1" id="KW-0732">Signal</keyword>
<evidence type="ECO:0000313" key="3">
    <source>
        <dbReference type="Proteomes" id="UP000242180"/>
    </source>
</evidence>